<dbReference type="GO" id="GO:0140359">
    <property type="term" value="F:ABC-type transporter activity"/>
    <property type="evidence" value="ECO:0007669"/>
    <property type="project" value="InterPro"/>
</dbReference>
<comment type="subcellular location">
    <subcellularLocation>
        <location evidence="1 8">Cell membrane</location>
        <topology evidence="1 8">Multi-pass membrane protein</topology>
    </subcellularLocation>
</comment>
<evidence type="ECO:0000256" key="5">
    <source>
        <dbReference type="ARBA" id="ARBA00022692"/>
    </source>
</evidence>
<sequence length="283" mass="33515">MVCLFVNIIFFVVIVVRKKIKSLLREIYKNRHLIWNLSLNDFKTKYAGSYLGIFWAFVQPIVTTLIYWFVFDFGFKAAPADANTPFILWLIAGIVPWFFYAEALMNATNSLLEYSYLVKKVLFKISILPVVKIVASFFIHIFFLGIVLIIYMLYGHFPTLYFIQIIYYVFCTFALVLGLAYITSSVIVFFKDLGQIINVFLQIGMWLTPIMWNQNIISEKYYWILKLNPIYYIVEGYRDCFINKVWFWNKIIQTSYFWCVTVGCFFIGIMIFKKLKNHFADVL</sequence>
<dbReference type="Proteomes" id="UP000587880">
    <property type="component" value="Unassembled WGS sequence"/>
</dbReference>
<reference evidence="10 11" key="1">
    <citation type="submission" date="2020-04" db="EMBL/GenBank/DDBJ databases">
        <authorList>
            <person name="Hitch T.C.A."/>
            <person name="Wylensek D."/>
            <person name="Clavel T."/>
        </authorList>
    </citation>
    <scope>NUCLEOTIDE SEQUENCE [LARGE SCALE GENOMIC DNA]</scope>
    <source>
        <strain evidence="10 11">WB01_NA02</strain>
    </source>
</reference>
<keyword evidence="5 8" id="KW-0812">Transmembrane</keyword>
<feature type="transmembrane region" description="Helical" evidence="8">
    <location>
        <begin position="255"/>
        <end position="272"/>
    </location>
</feature>
<comment type="similarity">
    <text evidence="2 8">Belongs to the ABC-2 integral membrane protein family.</text>
</comment>
<dbReference type="GO" id="GO:0015920">
    <property type="term" value="P:lipopolysaccharide transport"/>
    <property type="evidence" value="ECO:0007669"/>
    <property type="project" value="TreeGrafter"/>
</dbReference>
<evidence type="ECO:0000256" key="4">
    <source>
        <dbReference type="ARBA" id="ARBA00022475"/>
    </source>
</evidence>
<dbReference type="PANTHER" id="PTHR30413">
    <property type="entry name" value="INNER MEMBRANE TRANSPORT PERMEASE"/>
    <property type="match status" value="1"/>
</dbReference>
<feature type="transmembrane region" description="Helical" evidence="8">
    <location>
        <begin position="121"/>
        <end position="154"/>
    </location>
</feature>
<gene>
    <name evidence="10" type="ORF">HF849_05780</name>
</gene>
<keyword evidence="7 8" id="KW-0472">Membrane</keyword>
<evidence type="ECO:0000313" key="11">
    <source>
        <dbReference type="Proteomes" id="UP000587880"/>
    </source>
</evidence>
<dbReference type="Pfam" id="PF01061">
    <property type="entry name" value="ABC2_membrane"/>
    <property type="match status" value="1"/>
</dbReference>
<dbReference type="PROSITE" id="PS51012">
    <property type="entry name" value="ABC_TM2"/>
    <property type="match status" value="1"/>
</dbReference>
<feature type="transmembrane region" description="Helical" evidence="8">
    <location>
        <begin position="82"/>
        <end position="100"/>
    </location>
</feature>
<dbReference type="GO" id="GO:0005886">
    <property type="term" value="C:plasma membrane"/>
    <property type="evidence" value="ECO:0007669"/>
    <property type="project" value="UniProtKB-SubCell"/>
</dbReference>
<accession>A0A7X9SLV7</accession>
<feature type="domain" description="ABC transmembrane type-2" evidence="9">
    <location>
        <begin position="51"/>
        <end position="275"/>
    </location>
</feature>
<evidence type="ECO:0000256" key="3">
    <source>
        <dbReference type="ARBA" id="ARBA00022448"/>
    </source>
</evidence>
<proteinExistence type="inferred from homology"/>
<dbReference type="InterPro" id="IPR013525">
    <property type="entry name" value="ABC2_TM"/>
</dbReference>
<evidence type="ECO:0000259" key="9">
    <source>
        <dbReference type="PROSITE" id="PS51012"/>
    </source>
</evidence>
<keyword evidence="6 8" id="KW-1133">Transmembrane helix</keyword>
<evidence type="ECO:0000256" key="8">
    <source>
        <dbReference type="RuleBase" id="RU361157"/>
    </source>
</evidence>
<comment type="caution">
    <text evidence="10">The sequence shown here is derived from an EMBL/GenBank/DDBJ whole genome shotgun (WGS) entry which is preliminary data.</text>
</comment>
<evidence type="ECO:0000256" key="6">
    <source>
        <dbReference type="ARBA" id="ARBA00022989"/>
    </source>
</evidence>
<evidence type="ECO:0000256" key="1">
    <source>
        <dbReference type="ARBA" id="ARBA00004651"/>
    </source>
</evidence>
<dbReference type="InterPro" id="IPR047817">
    <property type="entry name" value="ABC2_TM_bact-type"/>
</dbReference>
<dbReference type="EMBL" id="JABAGD010000007">
    <property type="protein sequence ID" value="NMF04274.1"/>
    <property type="molecule type" value="Genomic_DNA"/>
</dbReference>
<protein>
    <recommendedName>
        <fullName evidence="8">Transport permease protein</fullName>
    </recommendedName>
</protein>
<feature type="transmembrane region" description="Helical" evidence="8">
    <location>
        <begin position="50"/>
        <end position="70"/>
    </location>
</feature>
<keyword evidence="3 8" id="KW-0813">Transport</keyword>
<name>A0A7X9SLV7_CLOBE</name>
<feature type="transmembrane region" description="Helical" evidence="8">
    <location>
        <begin position="160"/>
        <end position="181"/>
    </location>
</feature>
<dbReference type="AlphaFoldDB" id="A0A7X9SLV7"/>
<keyword evidence="4 8" id="KW-1003">Cell membrane</keyword>
<evidence type="ECO:0000256" key="7">
    <source>
        <dbReference type="ARBA" id="ARBA00023136"/>
    </source>
</evidence>
<organism evidence="10 11">
    <name type="scientific">Clostridium beijerinckii</name>
    <name type="common">Clostridium MP</name>
    <dbReference type="NCBI Taxonomy" id="1520"/>
    <lineage>
        <taxon>Bacteria</taxon>
        <taxon>Bacillati</taxon>
        <taxon>Bacillota</taxon>
        <taxon>Clostridia</taxon>
        <taxon>Eubacteriales</taxon>
        <taxon>Clostridiaceae</taxon>
        <taxon>Clostridium</taxon>
    </lineage>
</organism>
<evidence type="ECO:0000256" key="2">
    <source>
        <dbReference type="ARBA" id="ARBA00007783"/>
    </source>
</evidence>
<comment type="caution">
    <text evidence="8">Lacks conserved residue(s) required for the propagation of feature annotation.</text>
</comment>
<dbReference type="PANTHER" id="PTHR30413:SF10">
    <property type="entry name" value="CAPSULE POLYSACCHARIDE EXPORT INNER-MEMBRANE PROTEIN CTRC"/>
    <property type="match status" value="1"/>
</dbReference>
<evidence type="ECO:0000313" key="10">
    <source>
        <dbReference type="EMBL" id="NMF04274.1"/>
    </source>
</evidence>